<dbReference type="InterPro" id="IPR046829">
    <property type="entry name" value="Calmod_bind_C"/>
</dbReference>
<dbReference type="EMBL" id="JACBKZ010000010">
    <property type="protein sequence ID" value="KAF5940216.1"/>
    <property type="molecule type" value="Genomic_DNA"/>
</dbReference>
<dbReference type="Proteomes" id="UP000593564">
    <property type="component" value="Unassembled WGS sequence"/>
</dbReference>
<proteinExistence type="predicted"/>
<feature type="region of interest" description="Disordered" evidence="1">
    <location>
        <begin position="73"/>
        <end position="99"/>
    </location>
</feature>
<keyword evidence="4" id="KW-1185">Reference proteome</keyword>
<reference evidence="4" key="1">
    <citation type="journal article" date="2020" name="Nat. Commun.">
        <title>Genome assembly of wild tea tree DASZ reveals pedigree and selection history of tea varieties.</title>
        <authorList>
            <person name="Zhang W."/>
            <person name="Zhang Y."/>
            <person name="Qiu H."/>
            <person name="Guo Y."/>
            <person name="Wan H."/>
            <person name="Zhang X."/>
            <person name="Scossa F."/>
            <person name="Alseekh S."/>
            <person name="Zhang Q."/>
            <person name="Wang P."/>
            <person name="Xu L."/>
            <person name="Schmidt M.H."/>
            <person name="Jia X."/>
            <person name="Li D."/>
            <person name="Zhu A."/>
            <person name="Guo F."/>
            <person name="Chen W."/>
            <person name="Ni D."/>
            <person name="Usadel B."/>
            <person name="Fernie A.R."/>
            <person name="Wen W."/>
        </authorList>
    </citation>
    <scope>NUCLEOTIDE SEQUENCE [LARGE SCALE GENOMIC DNA]</scope>
    <source>
        <strain evidence="4">cv. G240</strain>
    </source>
</reference>
<gene>
    <name evidence="3" type="ORF">HYC85_021383</name>
</gene>
<dbReference type="Pfam" id="PF20452">
    <property type="entry name" value="Calmod_bind_C"/>
    <property type="match status" value="1"/>
</dbReference>
<evidence type="ECO:0000259" key="2">
    <source>
        <dbReference type="Pfam" id="PF20452"/>
    </source>
</evidence>
<dbReference type="AlphaFoldDB" id="A0A7J7GLD9"/>
<sequence length="99" mass="10830">MGEIEGSPSRLAPPSGVCSSMADCGNSSMCAIVSEEEKLNQELYVDTLVKKAYDNWNHVVEYDGKSLLSFKQSKRPGASQNELPMGPVDYPTSFENQLP</sequence>
<evidence type="ECO:0000256" key="1">
    <source>
        <dbReference type="SAM" id="MobiDB-lite"/>
    </source>
</evidence>
<comment type="caution">
    <text evidence="3">The sequence shown here is derived from an EMBL/GenBank/DDBJ whole genome shotgun (WGS) entry which is preliminary data.</text>
</comment>
<accession>A0A7J7GLD9</accession>
<evidence type="ECO:0000313" key="3">
    <source>
        <dbReference type="EMBL" id="KAF5940216.1"/>
    </source>
</evidence>
<name>A0A7J7GLD9_CAMSI</name>
<evidence type="ECO:0000313" key="4">
    <source>
        <dbReference type="Proteomes" id="UP000593564"/>
    </source>
</evidence>
<protein>
    <recommendedName>
        <fullName evidence="2">Calmodulin binding protein C-terminal domain-containing protein</fullName>
    </recommendedName>
</protein>
<feature type="domain" description="Calmodulin binding protein C-terminal" evidence="2">
    <location>
        <begin position="40"/>
        <end position="62"/>
    </location>
</feature>
<reference evidence="3 4" key="2">
    <citation type="submission" date="2020-07" db="EMBL/GenBank/DDBJ databases">
        <title>Genome assembly of wild tea tree DASZ reveals pedigree and selection history of tea varieties.</title>
        <authorList>
            <person name="Zhang W."/>
        </authorList>
    </citation>
    <scope>NUCLEOTIDE SEQUENCE [LARGE SCALE GENOMIC DNA]</scope>
    <source>
        <strain evidence="4">cv. G240</strain>
        <tissue evidence="3">Leaf</tissue>
    </source>
</reference>
<organism evidence="3 4">
    <name type="scientific">Camellia sinensis</name>
    <name type="common">Tea plant</name>
    <name type="synonym">Thea sinensis</name>
    <dbReference type="NCBI Taxonomy" id="4442"/>
    <lineage>
        <taxon>Eukaryota</taxon>
        <taxon>Viridiplantae</taxon>
        <taxon>Streptophyta</taxon>
        <taxon>Embryophyta</taxon>
        <taxon>Tracheophyta</taxon>
        <taxon>Spermatophyta</taxon>
        <taxon>Magnoliopsida</taxon>
        <taxon>eudicotyledons</taxon>
        <taxon>Gunneridae</taxon>
        <taxon>Pentapetalae</taxon>
        <taxon>asterids</taxon>
        <taxon>Ericales</taxon>
        <taxon>Theaceae</taxon>
        <taxon>Camellia</taxon>
    </lineage>
</organism>